<dbReference type="Proteomes" id="UP001328107">
    <property type="component" value="Unassembled WGS sequence"/>
</dbReference>
<organism evidence="2 3">
    <name type="scientific">Pristionchus mayeri</name>
    <dbReference type="NCBI Taxonomy" id="1317129"/>
    <lineage>
        <taxon>Eukaryota</taxon>
        <taxon>Metazoa</taxon>
        <taxon>Ecdysozoa</taxon>
        <taxon>Nematoda</taxon>
        <taxon>Chromadorea</taxon>
        <taxon>Rhabditida</taxon>
        <taxon>Rhabditina</taxon>
        <taxon>Diplogasteromorpha</taxon>
        <taxon>Diplogasteroidea</taxon>
        <taxon>Neodiplogasteridae</taxon>
        <taxon>Pristionchus</taxon>
    </lineage>
</organism>
<feature type="non-terminal residue" evidence="2">
    <location>
        <position position="1"/>
    </location>
</feature>
<proteinExistence type="predicted"/>
<protein>
    <submittedName>
        <fullName evidence="2">Uncharacterized protein</fullName>
    </submittedName>
</protein>
<evidence type="ECO:0000313" key="2">
    <source>
        <dbReference type="EMBL" id="GMR43124.1"/>
    </source>
</evidence>
<dbReference type="EMBL" id="BTRK01000003">
    <property type="protein sequence ID" value="GMR43124.1"/>
    <property type="molecule type" value="Genomic_DNA"/>
</dbReference>
<keyword evidence="3" id="KW-1185">Reference proteome</keyword>
<keyword evidence="1" id="KW-0812">Transmembrane</keyword>
<accession>A0AAN4ZPM7</accession>
<feature type="transmembrane region" description="Helical" evidence="1">
    <location>
        <begin position="46"/>
        <end position="65"/>
    </location>
</feature>
<feature type="non-terminal residue" evidence="2">
    <location>
        <position position="77"/>
    </location>
</feature>
<evidence type="ECO:0000313" key="3">
    <source>
        <dbReference type="Proteomes" id="UP001328107"/>
    </source>
</evidence>
<comment type="caution">
    <text evidence="2">The sequence shown here is derived from an EMBL/GenBank/DDBJ whole genome shotgun (WGS) entry which is preliminary data.</text>
</comment>
<gene>
    <name evidence="2" type="ORF">PMAYCL1PPCAC_13319</name>
</gene>
<keyword evidence="1" id="KW-0472">Membrane</keyword>
<reference evidence="3" key="1">
    <citation type="submission" date="2022-10" db="EMBL/GenBank/DDBJ databases">
        <title>Genome assembly of Pristionchus species.</title>
        <authorList>
            <person name="Yoshida K."/>
            <person name="Sommer R.J."/>
        </authorList>
    </citation>
    <scope>NUCLEOTIDE SEQUENCE [LARGE SCALE GENOMIC DNA]</scope>
    <source>
        <strain evidence="3">RS5460</strain>
    </source>
</reference>
<sequence length="77" mass="8898">CLSATRQFCIRQGATEGGPRVVDWGPSHSLSIHTHHFSVNHRHPLIVWRGMPLLLLLLLTLNRLLGRWRGLRLHVHR</sequence>
<evidence type="ECO:0000256" key="1">
    <source>
        <dbReference type="SAM" id="Phobius"/>
    </source>
</evidence>
<dbReference type="AlphaFoldDB" id="A0AAN4ZPM7"/>
<keyword evidence="1" id="KW-1133">Transmembrane helix</keyword>
<name>A0AAN4ZPM7_9BILA</name>